<evidence type="ECO:0000313" key="3">
    <source>
        <dbReference type="EMBL" id="MRJ48282.1"/>
    </source>
</evidence>
<dbReference type="EMBL" id="WJQT01000024">
    <property type="protein sequence ID" value="MRJ48282.1"/>
    <property type="molecule type" value="Genomic_DNA"/>
</dbReference>
<accession>A0A844C5D7</accession>
<reference evidence="3 4" key="1">
    <citation type="submission" date="2019-11" db="EMBL/GenBank/DDBJ databases">
        <title>Characterisation of Fundicoccus ignavus gen. nov. sp. nov., a novel genus of the family Aerococcaceae from bulk tank milk.</title>
        <authorList>
            <person name="Siebert A."/>
            <person name="Huptas C."/>
            <person name="Wenning M."/>
            <person name="Scherer S."/>
            <person name="Doll E.V."/>
        </authorList>
    </citation>
    <scope>NUCLEOTIDE SEQUENCE [LARGE SCALE GENOMIC DNA]</scope>
    <source>
        <strain evidence="3 4">DSM 109652</strain>
    </source>
</reference>
<dbReference type="AlphaFoldDB" id="A0A844C5D7"/>
<organism evidence="3 4">
    <name type="scientific">Fundicoccus ignavus</name>
    <dbReference type="NCBI Taxonomy" id="2664442"/>
    <lineage>
        <taxon>Bacteria</taxon>
        <taxon>Bacillati</taxon>
        <taxon>Bacillota</taxon>
        <taxon>Bacilli</taxon>
        <taxon>Lactobacillales</taxon>
        <taxon>Aerococcaceae</taxon>
        <taxon>Fundicoccus</taxon>
    </lineage>
</organism>
<dbReference type="FunFam" id="3.40.50.2000:FF:000136">
    <property type="entry name" value="Glycosyl transferase, group 1"/>
    <property type="match status" value="1"/>
</dbReference>
<proteinExistence type="predicted"/>
<name>A0A844C5D7_9LACT</name>
<evidence type="ECO:0000313" key="4">
    <source>
        <dbReference type="Proteomes" id="UP000440066"/>
    </source>
</evidence>
<dbReference type="Gene3D" id="3.40.50.2000">
    <property type="entry name" value="Glycogen Phosphorylase B"/>
    <property type="match status" value="2"/>
</dbReference>
<dbReference type="PANTHER" id="PTHR45947">
    <property type="entry name" value="SULFOQUINOVOSYL TRANSFERASE SQD2"/>
    <property type="match status" value="1"/>
</dbReference>
<comment type="caution">
    <text evidence="3">The sequence shown here is derived from an EMBL/GenBank/DDBJ whole genome shotgun (WGS) entry which is preliminary data.</text>
</comment>
<dbReference type="CDD" id="cd03817">
    <property type="entry name" value="GT4_UGDG-like"/>
    <property type="match status" value="1"/>
</dbReference>
<feature type="domain" description="Glycosyl transferase family 1" evidence="1">
    <location>
        <begin position="190"/>
        <end position="341"/>
    </location>
</feature>
<protein>
    <submittedName>
        <fullName evidence="3">Glycosyltransferase</fullName>
    </submittedName>
</protein>
<sequence>MNIGFFTDTYFPQVSGVSTSVKLLRDELVRQGHNVIIFTTTDPAAKPEIGVVRLPSIPFINYDDRRIAYSGFDRCLKIARQNELDIVHTHTEFSLGMAGKYVASRMKIPNVHTYHTMYENYTHYILQGHLIHASHVRYLSKLYCNQTQGIITPSKLTHDTLRNYGISEKIEIIPTGVKMPLYSDENRVQVREELGLAPSDIVLLSLSRVSKEKKIDEVIAAFPEIKEKVPNARLVIAGDGPILDDLKQISKERNLGIIFVGGVEHDQVDRYYQMADLYINASDSESQGLTYLEAFANRLPIIARRNPYLESIMPNENFGALFDDENTLVETALDFLQKKETQTLQVIDQKQLRKLSSEYFGECVASFYQEVIDEHTSSLDLTKFDKMYMKVKDAIREMMVGGMLDD</sequence>
<evidence type="ECO:0000259" key="1">
    <source>
        <dbReference type="Pfam" id="PF00534"/>
    </source>
</evidence>
<dbReference type="Pfam" id="PF13439">
    <property type="entry name" value="Glyco_transf_4"/>
    <property type="match status" value="1"/>
</dbReference>
<dbReference type="GO" id="GO:0016758">
    <property type="term" value="F:hexosyltransferase activity"/>
    <property type="evidence" value="ECO:0007669"/>
    <property type="project" value="TreeGrafter"/>
</dbReference>
<keyword evidence="3" id="KW-0808">Transferase</keyword>
<dbReference type="InterPro" id="IPR050194">
    <property type="entry name" value="Glycosyltransferase_grp1"/>
</dbReference>
<evidence type="ECO:0000259" key="2">
    <source>
        <dbReference type="Pfam" id="PF13439"/>
    </source>
</evidence>
<feature type="domain" description="Glycosyltransferase subfamily 4-like N-terminal" evidence="2">
    <location>
        <begin position="14"/>
        <end position="177"/>
    </location>
</feature>
<dbReference type="Proteomes" id="UP000440066">
    <property type="component" value="Unassembled WGS sequence"/>
</dbReference>
<dbReference type="InterPro" id="IPR028098">
    <property type="entry name" value="Glyco_trans_4-like_N"/>
</dbReference>
<dbReference type="RefSeq" id="WP_153833334.1">
    <property type="nucleotide sequence ID" value="NZ_WJQT01000024.1"/>
</dbReference>
<dbReference type="Pfam" id="PF00534">
    <property type="entry name" value="Glycos_transf_1"/>
    <property type="match status" value="1"/>
</dbReference>
<dbReference type="PANTHER" id="PTHR45947:SF3">
    <property type="entry name" value="SULFOQUINOVOSYL TRANSFERASE SQD2"/>
    <property type="match status" value="1"/>
</dbReference>
<dbReference type="InterPro" id="IPR001296">
    <property type="entry name" value="Glyco_trans_1"/>
</dbReference>
<gene>
    <name evidence="3" type="ORF">GF867_11985</name>
</gene>
<dbReference type="SUPFAM" id="SSF53756">
    <property type="entry name" value="UDP-Glycosyltransferase/glycogen phosphorylase"/>
    <property type="match status" value="1"/>
</dbReference>